<evidence type="ECO:0000313" key="1">
    <source>
        <dbReference type="EMBL" id="QIE56868.1"/>
    </source>
</evidence>
<dbReference type="EMBL" id="CP049056">
    <property type="protein sequence ID" value="QIE56868.1"/>
    <property type="molecule type" value="Genomic_DNA"/>
</dbReference>
<organism evidence="1 2">
    <name type="scientific">Pikeienuella piscinae</name>
    <dbReference type="NCBI Taxonomy" id="2748098"/>
    <lineage>
        <taxon>Bacteria</taxon>
        <taxon>Pseudomonadati</taxon>
        <taxon>Pseudomonadota</taxon>
        <taxon>Alphaproteobacteria</taxon>
        <taxon>Rhodobacterales</taxon>
        <taxon>Paracoccaceae</taxon>
        <taxon>Pikeienuella</taxon>
    </lineage>
</organism>
<dbReference type="Proteomes" id="UP000503336">
    <property type="component" value="Chromosome"/>
</dbReference>
<dbReference type="AlphaFoldDB" id="A0A7L5C168"/>
<dbReference type="Pfam" id="PF10094">
    <property type="entry name" value="DUF2332"/>
    <property type="match status" value="1"/>
</dbReference>
<gene>
    <name evidence="1" type="ORF">G5B40_16350</name>
</gene>
<protein>
    <submittedName>
        <fullName evidence="1">DUF2332 family protein</fullName>
    </submittedName>
</protein>
<proteinExistence type="predicted"/>
<evidence type="ECO:0000313" key="2">
    <source>
        <dbReference type="Proteomes" id="UP000503336"/>
    </source>
</evidence>
<sequence>MTNAVAAHFRAQAQACRRLGSPFTADLLARLIAAPIEASRFGARILGWKGEPGADALALRAAGALHALALSGRAPALTAAYPPAPGPDAELLAETVASHDAWLFPWLDSPPQTNEVARSGVLLGGLLTIATETGKSLELLEIGASAGLNLVPDRYRYALGVGNWGDAAATPLIECEWRGAAPPFDARLDIAARAGVDLRPVDPALRPSPLLCYVWPDQHARRARLEAALDRLAASGLKVAAGDAAEWLALRLREPQAAGRARVILHSIMWMYLPESTRAVIDAEISAAGARASQDRPLAHLRLEPDGVQGSAAIRLTTWPGGEPRLLGRGDYHGRWADWV</sequence>
<dbReference type="PIRSF" id="PIRSF012608">
    <property type="entry name" value="UCP012608"/>
    <property type="match status" value="1"/>
</dbReference>
<keyword evidence="2" id="KW-1185">Reference proteome</keyword>
<name>A0A7L5C168_9RHOB</name>
<dbReference type="RefSeq" id="WP_165100744.1">
    <property type="nucleotide sequence ID" value="NZ_CP049056.1"/>
</dbReference>
<dbReference type="KEGG" id="hdh:G5B40_16350"/>
<accession>A0A7L5C168</accession>
<dbReference type="InterPro" id="IPR011200">
    <property type="entry name" value="UCP012608"/>
</dbReference>
<reference evidence="1 2" key="1">
    <citation type="submission" date="2020-02" db="EMBL/GenBank/DDBJ databases">
        <title>complete genome sequence of Rhodobacteraceae bacterium.</title>
        <authorList>
            <person name="Park J."/>
            <person name="Kim Y.-S."/>
            <person name="Kim K.-H."/>
        </authorList>
    </citation>
    <scope>NUCLEOTIDE SEQUENCE [LARGE SCALE GENOMIC DNA]</scope>
    <source>
        <strain evidence="1 2">RR4-56</strain>
    </source>
</reference>